<dbReference type="RefSeq" id="WP_135849162.1">
    <property type="nucleotide sequence ID" value="NZ_RHPJ01000002.1"/>
</dbReference>
<dbReference type="Pfam" id="PF10099">
    <property type="entry name" value="RskA_C"/>
    <property type="match status" value="1"/>
</dbReference>
<name>A0A4Z1E183_9MICO</name>
<reference evidence="4 5" key="1">
    <citation type="submission" date="2018-11" db="EMBL/GenBank/DDBJ databases">
        <title>Complete genome sequencing of the Actinobacteria Serinibacter sp. K3-2.</title>
        <authorList>
            <person name="Rakitin A.L."/>
            <person name="Beletsky A.V."/>
            <person name="Mardanov A.V."/>
            <person name="Ravin N.V."/>
            <person name="Gromova A.S."/>
            <person name="Filippova S.N."/>
            <person name="Gal'Chenko V.F."/>
        </authorList>
    </citation>
    <scope>NUCLEOTIDE SEQUENCE [LARGE SCALE GENOMIC DNA]</scope>
    <source>
        <strain evidence="4 5">K3-2</strain>
    </source>
</reference>
<protein>
    <recommendedName>
        <fullName evidence="3">Anti-sigma K factor RskA C-terminal domain-containing protein</fullName>
    </recommendedName>
</protein>
<sequence>MPHSDPEDLALVALGEDASPATLEHLDICVLCRDEVATLTDVVDGVRVPAPLQRPPARVWEGIEAQIEQARAAEPIALESRRRRRLPLLLVGAAAAGAAVVLGVQAILPDGGADPAGVELATATLDPLPGWDAAGTAVLEDRDDGRVLRVDLPGDVPVEGYREVWLISTDLTSLVSLGVLTGDSGSFDLPADLDVTEFAVVDVSDEPVNGDPTHSGASIARGELA</sequence>
<feature type="region of interest" description="Disordered" evidence="1">
    <location>
        <begin position="206"/>
        <end position="225"/>
    </location>
</feature>
<evidence type="ECO:0000256" key="1">
    <source>
        <dbReference type="SAM" id="MobiDB-lite"/>
    </source>
</evidence>
<keyword evidence="2" id="KW-1133">Transmembrane helix</keyword>
<dbReference type="AlphaFoldDB" id="A0A4Z1E183"/>
<evidence type="ECO:0000259" key="3">
    <source>
        <dbReference type="Pfam" id="PF10099"/>
    </source>
</evidence>
<evidence type="ECO:0000313" key="4">
    <source>
        <dbReference type="EMBL" id="TGO05110.1"/>
    </source>
</evidence>
<dbReference type="Proteomes" id="UP000297318">
    <property type="component" value="Unassembled WGS sequence"/>
</dbReference>
<evidence type="ECO:0000313" key="5">
    <source>
        <dbReference type="Proteomes" id="UP000297318"/>
    </source>
</evidence>
<organism evidence="4 5">
    <name type="scientific">Serinibacter arcticus</name>
    <dbReference type="NCBI Taxonomy" id="1655435"/>
    <lineage>
        <taxon>Bacteria</taxon>
        <taxon>Bacillati</taxon>
        <taxon>Actinomycetota</taxon>
        <taxon>Actinomycetes</taxon>
        <taxon>Micrococcales</taxon>
        <taxon>Beutenbergiaceae</taxon>
        <taxon>Serinibacter</taxon>
    </lineage>
</organism>
<proteinExistence type="predicted"/>
<feature type="domain" description="Anti-sigma K factor RskA C-terminal" evidence="3">
    <location>
        <begin position="90"/>
        <end position="216"/>
    </location>
</feature>
<feature type="transmembrane region" description="Helical" evidence="2">
    <location>
        <begin position="88"/>
        <end position="108"/>
    </location>
</feature>
<accession>A0A4Z1E183</accession>
<keyword evidence="2" id="KW-0812">Transmembrane</keyword>
<dbReference type="GO" id="GO:0005886">
    <property type="term" value="C:plasma membrane"/>
    <property type="evidence" value="ECO:0007669"/>
    <property type="project" value="InterPro"/>
</dbReference>
<keyword evidence="5" id="KW-1185">Reference proteome</keyword>
<gene>
    <name evidence="4" type="ORF">SERN_1114</name>
</gene>
<dbReference type="EMBL" id="RHPJ01000002">
    <property type="protein sequence ID" value="TGO05110.1"/>
    <property type="molecule type" value="Genomic_DNA"/>
</dbReference>
<comment type="caution">
    <text evidence="4">The sequence shown here is derived from an EMBL/GenBank/DDBJ whole genome shotgun (WGS) entry which is preliminary data.</text>
</comment>
<evidence type="ECO:0000256" key="2">
    <source>
        <dbReference type="SAM" id="Phobius"/>
    </source>
</evidence>
<dbReference type="OrthoDB" id="4328740at2"/>
<keyword evidence="2" id="KW-0472">Membrane</keyword>
<dbReference type="InterPro" id="IPR018764">
    <property type="entry name" value="RskA_C"/>
</dbReference>